<dbReference type="EMBL" id="CP035107">
    <property type="protein sequence ID" value="QAR31677.1"/>
    <property type="molecule type" value="Genomic_DNA"/>
</dbReference>
<sequence>MGKCLLFLIRKVKPYGEKKNKRYGGLFFPNDYRKTTPLDTQMMTINISFFLSSNSENAKNKILKKIKDLFKENDMLPYISDTNFKIEHDSDSWEFHIYHVLKICNLLGREWILLGNIEETFEGWSNRPRLSGIESIHINSDNPLIYNEEYFSYVNN</sequence>
<dbReference type="RefSeq" id="WP_128502118.1">
    <property type="nucleotide sequence ID" value="NZ_CP035107.1"/>
</dbReference>
<organism evidence="1 2">
    <name type="scientific">Ornithobacterium rhinotracheale</name>
    <dbReference type="NCBI Taxonomy" id="28251"/>
    <lineage>
        <taxon>Bacteria</taxon>
        <taxon>Pseudomonadati</taxon>
        <taxon>Bacteroidota</taxon>
        <taxon>Flavobacteriia</taxon>
        <taxon>Flavobacteriales</taxon>
        <taxon>Weeksellaceae</taxon>
        <taxon>Ornithobacterium</taxon>
    </lineage>
</organism>
<dbReference type="Proteomes" id="UP000287701">
    <property type="component" value="Chromosome"/>
</dbReference>
<proteinExistence type="predicted"/>
<dbReference type="AlphaFoldDB" id="A0A410JU04"/>
<dbReference type="OrthoDB" id="10002181at2"/>
<accession>A0A410JU04</accession>
<evidence type="ECO:0000313" key="2">
    <source>
        <dbReference type="Proteomes" id="UP000287701"/>
    </source>
</evidence>
<evidence type="ECO:0000313" key="1">
    <source>
        <dbReference type="EMBL" id="QAR31677.1"/>
    </source>
</evidence>
<reference evidence="1 2" key="1">
    <citation type="submission" date="2019-01" db="EMBL/GenBank/DDBJ databases">
        <title>Whole Genome of Ornithobacterium rhinotracheale FARPER-174b.</title>
        <authorList>
            <person name="Tataje-Lavanda L.A."/>
            <person name="Montalvan A."/>
            <person name="Montesinos R."/>
            <person name="Zimic M."/>
            <person name="Fernandez-Sanchez M."/>
            <person name="Fernandez-Diaz M."/>
        </authorList>
    </citation>
    <scope>NUCLEOTIDE SEQUENCE [LARGE SCALE GENOMIC DNA]</scope>
    <source>
        <strain evidence="1 2">FARPER-174b</strain>
    </source>
</reference>
<name>A0A410JU04_ORNRH</name>
<protein>
    <submittedName>
        <fullName evidence="1">Uncharacterized protein</fullName>
    </submittedName>
</protein>
<gene>
    <name evidence="1" type="ORF">EQP59_10155</name>
</gene>